<keyword evidence="2" id="KW-0732">Signal</keyword>
<accession>A0A9N8LZT9</accession>
<evidence type="ECO:0000313" key="5">
    <source>
        <dbReference type="Proteomes" id="UP000836404"/>
    </source>
</evidence>
<dbReference type="PANTHER" id="PTHR45786:SF74">
    <property type="entry name" value="ATP-DEPENDENT DNA HELICASE"/>
    <property type="match status" value="1"/>
</dbReference>
<name>A0A9N8LZT9_9BASI</name>
<evidence type="ECO:0000256" key="1">
    <source>
        <dbReference type="SAM" id="MobiDB-lite"/>
    </source>
</evidence>
<comment type="caution">
    <text evidence="4">The sequence shown here is derived from an EMBL/GenBank/DDBJ whole genome shotgun (WGS) entry which is preliminary data.</text>
</comment>
<dbReference type="EMBL" id="CAJHJF010005673">
    <property type="protein sequence ID" value="CAD6951524.1"/>
    <property type="molecule type" value="Genomic_DNA"/>
</dbReference>
<dbReference type="InterPro" id="IPR025476">
    <property type="entry name" value="Helitron_helicase-like"/>
</dbReference>
<dbReference type="Pfam" id="PF14214">
    <property type="entry name" value="Helitron_like_N"/>
    <property type="match status" value="1"/>
</dbReference>
<protein>
    <recommendedName>
        <fullName evidence="3">Helitron helicase-like domain-containing protein</fullName>
    </recommendedName>
</protein>
<feature type="chain" id="PRO_5040156504" description="Helitron helicase-like domain-containing protein" evidence="2">
    <location>
        <begin position="21"/>
        <end position="834"/>
    </location>
</feature>
<sequence length="834" mass="93094">MRFNTLRLFLLGIIVYMADPIPNGLPEPPIVPSQARDHNHIQLNHPPVVPSQLRRRDPLANVLEAPVVPSQHVRGPARGRVLPPNELAHLAEAILAVPYEAAAEVADIPPPNQPLQAPNPVNQARQSPPLPNPQVPRRNRPWWTKHADAINRLLAKEADLLQSHWRPEPCQHCGALLLDSEALSFCCANGRDVLPPLPPLPPFLASIELHSRGGELSLRLNQAVHFTAQGYSGTRFQLSPGPPAMAIQGTIYQRLLPVDKHQSPLNMFIYHPEQQGALHGGNGMPDAWIPALQNELRLFNPLAAAFRSLAEVHADVPSATLELQYEGPANEVAAIMHYGAIARRNPRSIYIHVREEQGAFRLQSSHSLYDALAYPVLFPHGTAFEITPGWTLRKIARMLLLTESRFQNFWRVGNLYMLDIVCRLEENRLRFITDSIAAAADQNLPPPHEIAQLDVNDNDADRHQHAALPSSFVGSRANRAEHVADALALSRVYGRPHGMLTVTTNPDWPEIKTVLRRGQSATSVPQITCRVFSLRLHKLMRKFKALFSKIAYLIQVIEFQKRGLPHAHIVFATKDELPITSIDAVVSAEVPGLDQPRLRELILKYMIHPQTHIFNADGSLNTRSRCQRDGQCVYGFPQPLAAETHLDANTQGIVYRRRSDDDTMIAQYSPALLLLWEGHCHIDIAVSPHTFLYMFKYIAKGPDYAAYRVNHPQGQNILQTAQSAASDYINARYLSATEAMWRIYGNTLTSKTPAVIRLSIHGPQASRGQYRGGRDGGSEASTLLRYLLRPAVFAALTYTEYYESITPVRTATPEEQEHRDLSLRAPSLKPPSLA</sequence>
<dbReference type="PANTHER" id="PTHR45786">
    <property type="entry name" value="DNA BINDING PROTEIN-LIKE"/>
    <property type="match status" value="1"/>
</dbReference>
<keyword evidence="5" id="KW-1185">Reference proteome</keyword>
<gene>
    <name evidence="4" type="ORF">JKILLFL_G5246</name>
</gene>
<dbReference type="OrthoDB" id="3366231at2759"/>
<dbReference type="AlphaFoldDB" id="A0A9N8LZT9"/>
<feature type="compositionally biased region" description="Low complexity" evidence="1">
    <location>
        <begin position="114"/>
        <end position="123"/>
    </location>
</feature>
<dbReference type="Proteomes" id="UP000836404">
    <property type="component" value="Unassembled WGS sequence"/>
</dbReference>
<evidence type="ECO:0000313" key="4">
    <source>
        <dbReference type="EMBL" id="CAD6951524.1"/>
    </source>
</evidence>
<organism evidence="4 5">
    <name type="scientific">Tilletia laevis</name>
    <dbReference type="NCBI Taxonomy" id="157183"/>
    <lineage>
        <taxon>Eukaryota</taxon>
        <taxon>Fungi</taxon>
        <taxon>Dikarya</taxon>
        <taxon>Basidiomycota</taxon>
        <taxon>Ustilaginomycotina</taxon>
        <taxon>Exobasidiomycetes</taxon>
        <taxon>Tilletiales</taxon>
        <taxon>Tilletiaceae</taxon>
        <taxon>Tilletia</taxon>
    </lineage>
</organism>
<evidence type="ECO:0000256" key="2">
    <source>
        <dbReference type="SAM" id="SignalP"/>
    </source>
</evidence>
<feature type="region of interest" description="Disordered" evidence="1">
    <location>
        <begin position="809"/>
        <end position="834"/>
    </location>
</feature>
<feature type="signal peptide" evidence="2">
    <location>
        <begin position="1"/>
        <end position="20"/>
    </location>
</feature>
<reference evidence="4 5" key="1">
    <citation type="submission" date="2020-10" db="EMBL/GenBank/DDBJ databases">
        <authorList>
            <person name="Sedaghatjoo S."/>
        </authorList>
    </citation>
    <scope>NUCLEOTIDE SEQUENCE [LARGE SCALE GENOMIC DNA]</scope>
    <source>
        <strain evidence="4 5">LLFL</strain>
    </source>
</reference>
<feature type="region of interest" description="Disordered" evidence="1">
    <location>
        <begin position="107"/>
        <end position="140"/>
    </location>
</feature>
<proteinExistence type="predicted"/>
<feature type="domain" description="Helitron helicase-like" evidence="3">
    <location>
        <begin position="404"/>
        <end position="570"/>
    </location>
</feature>
<evidence type="ECO:0000259" key="3">
    <source>
        <dbReference type="Pfam" id="PF14214"/>
    </source>
</evidence>